<organism evidence="2 3">
    <name type="scientific">Ktedonobacter robiniae</name>
    <dbReference type="NCBI Taxonomy" id="2778365"/>
    <lineage>
        <taxon>Bacteria</taxon>
        <taxon>Bacillati</taxon>
        <taxon>Chloroflexota</taxon>
        <taxon>Ktedonobacteria</taxon>
        <taxon>Ktedonobacterales</taxon>
        <taxon>Ktedonobacteraceae</taxon>
        <taxon>Ktedonobacter</taxon>
    </lineage>
</organism>
<proteinExistence type="predicted"/>
<evidence type="ECO:0000256" key="1">
    <source>
        <dbReference type="SAM" id="MobiDB-lite"/>
    </source>
</evidence>
<gene>
    <name evidence="2" type="ORF">KSB_43190</name>
</gene>
<name>A0ABQ3USQ7_9CHLR</name>
<evidence type="ECO:0000313" key="2">
    <source>
        <dbReference type="EMBL" id="GHO55844.1"/>
    </source>
</evidence>
<protein>
    <submittedName>
        <fullName evidence="2">Uncharacterized protein</fullName>
    </submittedName>
</protein>
<sequence>MLLLSREAHKKRFQARKQLPKSISTEEGNTRDAEMETCVMNTTKEHRAQNAYCFWVECCVFPNKTTLLIGLTRISRYLYAQKRLV</sequence>
<comment type="caution">
    <text evidence="2">The sequence shown here is derived from an EMBL/GenBank/DDBJ whole genome shotgun (WGS) entry which is preliminary data.</text>
</comment>
<reference evidence="2 3" key="1">
    <citation type="journal article" date="2021" name="Int. J. Syst. Evol. Microbiol.">
        <title>Reticulibacter mediterranei gen. nov., sp. nov., within the new family Reticulibacteraceae fam. nov., and Ktedonospora formicarum gen. nov., sp. nov., Ktedonobacter robiniae sp. nov., Dictyobacter formicarum sp. nov. and Dictyobacter arantiisoli sp. nov., belonging to the class Ktedonobacteria.</title>
        <authorList>
            <person name="Yabe S."/>
            <person name="Zheng Y."/>
            <person name="Wang C.M."/>
            <person name="Sakai Y."/>
            <person name="Abe K."/>
            <person name="Yokota A."/>
            <person name="Donadio S."/>
            <person name="Cavaletti L."/>
            <person name="Monciardini P."/>
        </authorList>
    </citation>
    <scope>NUCLEOTIDE SEQUENCE [LARGE SCALE GENOMIC DNA]</scope>
    <source>
        <strain evidence="2 3">SOSP1-30</strain>
    </source>
</reference>
<dbReference type="Proteomes" id="UP000654345">
    <property type="component" value="Unassembled WGS sequence"/>
</dbReference>
<accession>A0ABQ3USQ7</accession>
<dbReference type="EMBL" id="BNJG01000002">
    <property type="protein sequence ID" value="GHO55844.1"/>
    <property type="molecule type" value="Genomic_DNA"/>
</dbReference>
<evidence type="ECO:0000313" key="3">
    <source>
        <dbReference type="Proteomes" id="UP000654345"/>
    </source>
</evidence>
<feature type="compositionally biased region" description="Basic residues" evidence="1">
    <location>
        <begin position="8"/>
        <end position="19"/>
    </location>
</feature>
<feature type="region of interest" description="Disordered" evidence="1">
    <location>
        <begin position="1"/>
        <end position="28"/>
    </location>
</feature>
<keyword evidence="3" id="KW-1185">Reference proteome</keyword>